<organism evidence="2 3">
    <name type="scientific">Vibrio vulnificus (strain YJ016)</name>
    <dbReference type="NCBI Taxonomy" id="196600"/>
    <lineage>
        <taxon>Bacteria</taxon>
        <taxon>Pseudomonadati</taxon>
        <taxon>Pseudomonadota</taxon>
        <taxon>Gammaproteobacteria</taxon>
        <taxon>Vibrionales</taxon>
        <taxon>Vibrionaceae</taxon>
        <taxon>Vibrio</taxon>
    </lineage>
</organism>
<proteinExistence type="predicted"/>
<protein>
    <submittedName>
        <fullName evidence="2">Uncharacterized protein</fullName>
    </submittedName>
</protein>
<feature type="region of interest" description="Disordered" evidence="1">
    <location>
        <begin position="1"/>
        <end position="20"/>
    </location>
</feature>
<dbReference type="HOGENOM" id="CLU_2884801_0_0_6"/>
<sequence>MEQAGELDLPSGHPTPEGLLWWVEHDGGAGTNKQCRRHGIVSGEIDACSLRIAYPAVVDFHAG</sequence>
<evidence type="ECO:0000313" key="2">
    <source>
        <dbReference type="EMBL" id="BAC97514.1"/>
    </source>
</evidence>
<dbReference type="EMBL" id="BA000038">
    <property type="protein sequence ID" value="BAC97514.1"/>
    <property type="molecule type" value="Genomic_DNA"/>
</dbReference>
<evidence type="ECO:0000256" key="1">
    <source>
        <dbReference type="SAM" id="MobiDB-lite"/>
    </source>
</evidence>
<dbReference type="KEGG" id="vvy:VVA1488"/>
<evidence type="ECO:0000313" key="3">
    <source>
        <dbReference type="Proteomes" id="UP000002675"/>
    </source>
</evidence>
<dbReference type="AlphaFoldDB" id="Q7MC99"/>
<dbReference type="Proteomes" id="UP000002675">
    <property type="component" value="Chromosome II"/>
</dbReference>
<gene>
    <name evidence="2" type="ordered locus">VVA1488</name>
</gene>
<name>Q7MC99_VIBVY</name>
<accession>Q7MC99</accession>
<reference evidence="2 3" key="1">
    <citation type="journal article" date="2003" name="Genome Res.">
        <title>Comparative genome analysis of Vibrio vulnificus, a marine pathogen.</title>
        <authorList>
            <person name="Chen C.Y."/>
            <person name="Wu K.M."/>
            <person name="Chang Y.C."/>
            <person name="Chang C.H."/>
            <person name="Tsai H.C."/>
            <person name="Liao T.L."/>
            <person name="Liu Y.M."/>
            <person name="Chen H.J."/>
            <person name="Shen A.B."/>
            <person name="Li J.C."/>
            <person name="Su T.L."/>
            <person name="Shao C.P."/>
            <person name="Lee C.T."/>
            <person name="Hor L.I."/>
            <person name="Tsai S.F."/>
        </authorList>
    </citation>
    <scope>NUCLEOTIDE SEQUENCE [LARGE SCALE GENOMIC DNA]</scope>
    <source>
        <strain evidence="2 3">YJ016</strain>
    </source>
</reference>